<comment type="similarity">
    <text evidence="1">Belongs to the NAD kinase family.</text>
</comment>
<dbReference type="InterPro" id="IPR017437">
    <property type="entry name" value="ATP-NAD_kinase_PpnK-typ_C"/>
</dbReference>
<evidence type="ECO:0000256" key="1">
    <source>
        <dbReference type="ARBA" id="ARBA00010995"/>
    </source>
</evidence>
<feature type="region of interest" description="Disordered" evidence="8">
    <location>
        <begin position="34"/>
        <end position="100"/>
    </location>
</feature>
<dbReference type="Gene3D" id="3.40.50.10330">
    <property type="entry name" value="Probable inorganic polyphosphate/atp-NAD kinase, domain 1"/>
    <property type="match status" value="1"/>
</dbReference>
<evidence type="ECO:0000313" key="10">
    <source>
        <dbReference type="Proteomes" id="UP000324585"/>
    </source>
</evidence>
<keyword evidence="5" id="KW-0067">ATP-binding</keyword>
<dbReference type="Pfam" id="PF01513">
    <property type="entry name" value="NAD_kinase"/>
    <property type="match status" value="1"/>
</dbReference>
<protein>
    <submittedName>
        <fullName evidence="9">Putative NAD kinase 2, chloroplastic</fullName>
    </submittedName>
</protein>
<dbReference type="Pfam" id="PF20143">
    <property type="entry name" value="NAD_kinase_C"/>
    <property type="match status" value="1"/>
</dbReference>
<dbReference type="GO" id="GO:0006741">
    <property type="term" value="P:NADP+ biosynthetic process"/>
    <property type="evidence" value="ECO:0007669"/>
    <property type="project" value="InterPro"/>
</dbReference>
<organism evidence="9 10">
    <name type="scientific">Porphyridium purpureum</name>
    <name type="common">Red alga</name>
    <name type="synonym">Porphyridium cruentum</name>
    <dbReference type="NCBI Taxonomy" id="35688"/>
    <lineage>
        <taxon>Eukaryota</taxon>
        <taxon>Rhodophyta</taxon>
        <taxon>Bangiophyceae</taxon>
        <taxon>Porphyridiales</taxon>
        <taxon>Porphyridiaceae</taxon>
        <taxon>Porphyridium</taxon>
    </lineage>
</organism>
<dbReference type="PANTHER" id="PTHR20275">
    <property type="entry name" value="NAD KINASE"/>
    <property type="match status" value="1"/>
</dbReference>
<dbReference type="InterPro" id="IPR017438">
    <property type="entry name" value="ATP-NAD_kinase_N"/>
</dbReference>
<dbReference type="PANTHER" id="PTHR20275:SF0">
    <property type="entry name" value="NAD KINASE"/>
    <property type="match status" value="1"/>
</dbReference>
<name>A0A5J4YGM9_PORPP</name>
<dbReference type="GO" id="GO:0005524">
    <property type="term" value="F:ATP binding"/>
    <property type="evidence" value="ECO:0007669"/>
    <property type="project" value="UniProtKB-KW"/>
</dbReference>
<dbReference type="GO" id="GO:0003951">
    <property type="term" value="F:NAD+ kinase activity"/>
    <property type="evidence" value="ECO:0007669"/>
    <property type="project" value="InterPro"/>
</dbReference>
<reference evidence="10" key="1">
    <citation type="journal article" date="2019" name="Nat. Commun.">
        <title>Expansion of phycobilisome linker gene families in mesophilic red algae.</title>
        <authorList>
            <person name="Lee J."/>
            <person name="Kim D."/>
            <person name="Bhattacharya D."/>
            <person name="Yoon H.S."/>
        </authorList>
    </citation>
    <scope>NUCLEOTIDE SEQUENCE [LARGE SCALE GENOMIC DNA]</scope>
    <source>
        <strain evidence="10">CCMP 1328</strain>
    </source>
</reference>
<comment type="caution">
    <text evidence="9">The sequence shown here is derived from an EMBL/GenBank/DDBJ whole genome shotgun (WGS) entry which is preliminary data.</text>
</comment>
<dbReference type="EMBL" id="VRMN01000021">
    <property type="protein sequence ID" value="KAA8490629.1"/>
    <property type="molecule type" value="Genomic_DNA"/>
</dbReference>
<accession>A0A5J4YGM9</accession>
<keyword evidence="10" id="KW-1185">Reference proteome</keyword>
<dbReference type="SUPFAM" id="SSF111331">
    <property type="entry name" value="NAD kinase/diacylglycerol kinase-like"/>
    <property type="match status" value="1"/>
</dbReference>
<dbReference type="GO" id="GO:0019674">
    <property type="term" value="P:NAD+ metabolic process"/>
    <property type="evidence" value="ECO:0007669"/>
    <property type="project" value="InterPro"/>
</dbReference>
<feature type="compositionally biased region" description="Polar residues" evidence="8">
    <location>
        <begin position="76"/>
        <end position="91"/>
    </location>
</feature>
<keyword evidence="4 9" id="KW-0418">Kinase</keyword>
<sequence>MNEHGARPVAALPLDESGDDGALIAVALAAAGIGGEASQSSAGKHEDETACGSTSNSVSTASKTGSHARLGLHNGSELQDQSQNGASGQDDSSGHSHQSRKYLVHYPSTAERDESVHIMSKEKSKFLALQLKLDSPPSHVLLVRSPHTGEVTLDAIATLARELIAKYSVCVVTSADDARALETQYNVVVANYASERVRAGRFYCAASLRVPKSAMVPGGDDDGCGWLTRVPSVENRVYSKHARREFSLADLEEKIGLVVGLGGDGLLLYVCSELFYTKVPPILGFNFGSLGFLTPFSIDQSSSVSTQVFEEMMVPYTKRMRLQCTLYRLQQVDVANTNSATSGDIEERLQQDEETHFLENEFHVTNEVVIDRGPAAYLTNLECFCDGIFVTRVQADGLIIATPTGSTAYSLSAGGSMVHPSVPCILFTPICPHSLSFRPVLFPDGVELKLCVPHHARNSAWISFDGRNRVEMKRGDFILVRKSLYPLRTLNHENPISDWFSAIQRCLRWNERESQRTFP</sequence>
<evidence type="ECO:0000256" key="4">
    <source>
        <dbReference type="ARBA" id="ARBA00022777"/>
    </source>
</evidence>
<dbReference type="FunFam" id="2.60.200.30:FF:000009">
    <property type="entry name" value="Poly(P)/ATP NAD kinase"/>
    <property type="match status" value="1"/>
</dbReference>
<dbReference type="InterPro" id="IPR016064">
    <property type="entry name" value="NAD/diacylglycerol_kinase_sf"/>
</dbReference>
<evidence type="ECO:0000313" key="9">
    <source>
        <dbReference type="EMBL" id="KAA8490629.1"/>
    </source>
</evidence>
<dbReference type="Proteomes" id="UP000324585">
    <property type="component" value="Unassembled WGS sequence"/>
</dbReference>
<dbReference type="AlphaFoldDB" id="A0A5J4YGM9"/>
<dbReference type="HAMAP" id="MF_00361">
    <property type="entry name" value="NAD_kinase"/>
    <property type="match status" value="1"/>
</dbReference>
<keyword evidence="2" id="KW-0808">Transferase</keyword>
<evidence type="ECO:0000256" key="7">
    <source>
        <dbReference type="ARBA" id="ARBA00023027"/>
    </source>
</evidence>
<dbReference type="Gene3D" id="2.60.200.30">
    <property type="entry name" value="Probable inorganic polyphosphate/atp-NAD kinase, domain 2"/>
    <property type="match status" value="1"/>
</dbReference>
<evidence type="ECO:0000256" key="8">
    <source>
        <dbReference type="SAM" id="MobiDB-lite"/>
    </source>
</evidence>
<dbReference type="OrthoDB" id="24581at2759"/>
<evidence type="ECO:0000256" key="5">
    <source>
        <dbReference type="ARBA" id="ARBA00022840"/>
    </source>
</evidence>
<feature type="compositionally biased region" description="Polar residues" evidence="8">
    <location>
        <begin position="51"/>
        <end position="65"/>
    </location>
</feature>
<evidence type="ECO:0000256" key="3">
    <source>
        <dbReference type="ARBA" id="ARBA00022741"/>
    </source>
</evidence>
<gene>
    <name evidence="9" type="ORF">FVE85_9402</name>
</gene>
<evidence type="ECO:0000256" key="2">
    <source>
        <dbReference type="ARBA" id="ARBA00022679"/>
    </source>
</evidence>
<keyword evidence="7" id="KW-0520">NAD</keyword>
<evidence type="ECO:0000256" key="6">
    <source>
        <dbReference type="ARBA" id="ARBA00022857"/>
    </source>
</evidence>
<keyword evidence="6" id="KW-0521">NADP</keyword>
<keyword evidence="3" id="KW-0547">Nucleotide-binding</keyword>
<dbReference type="InterPro" id="IPR002504">
    <property type="entry name" value="NADK"/>
</dbReference>
<proteinExistence type="inferred from homology"/>